<protein>
    <submittedName>
        <fullName evidence="1">Uncharacterized protein</fullName>
    </submittedName>
</protein>
<proteinExistence type="predicted"/>
<dbReference type="AlphaFoldDB" id="V6LNC7"/>
<dbReference type="EMBL" id="AUWU02000003">
    <property type="protein sequence ID" value="KAH0574662.1"/>
    <property type="molecule type" value="Genomic_DNA"/>
</dbReference>
<reference evidence="1 2" key="1">
    <citation type="journal article" date="2014" name="PLoS Genet.">
        <title>The Genome of Spironucleus salmonicida Highlights a Fish Pathogen Adapted to Fluctuating Environments.</title>
        <authorList>
            <person name="Xu F."/>
            <person name="Jerlstrom-Hultqvist J."/>
            <person name="Einarsson E."/>
            <person name="Astvaldsson A."/>
            <person name="Svard S.G."/>
            <person name="Andersson J.O."/>
        </authorList>
    </citation>
    <scope>NUCLEOTIDE SEQUENCE</scope>
    <source>
        <strain evidence="2">ATCC 50377</strain>
    </source>
</reference>
<accession>V6LNC7</accession>
<reference evidence="2" key="2">
    <citation type="submission" date="2020-12" db="EMBL/GenBank/DDBJ databases">
        <title>New Spironucleus salmonicida genome in near-complete chromosomes.</title>
        <authorList>
            <person name="Xu F."/>
            <person name="Kurt Z."/>
            <person name="Jimenez-Gonzalez A."/>
            <person name="Astvaldsson A."/>
            <person name="Andersson J.O."/>
            <person name="Svard S.G."/>
        </authorList>
    </citation>
    <scope>NUCLEOTIDE SEQUENCE</scope>
    <source>
        <strain evidence="2">ATCC 50377</strain>
    </source>
</reference>
<evidence type="ECO:0000313" key="2">
    <source>
        <dbReference type="EMBL" id="KAH0574662.1"/>
    </source>
</evidence>
<dbReference type="VEuPathDB" id="GiardiaDB:SS50377_22277"/>
<gene>
    <name evidence="1" type="ORF">SS50377_18531</name>
    <name evidence="2" type="ORF">SS50377_22277</name>
</gene>
<organism evidence="1">
    <name type="scientific">Spironucleus salmonicida</name>
    <dbReference type="NCBI Taxonomy" id="348837"/>
    <lineage>
        <taxon>Eukaryota</taxon>
        <taxon>Metamonada</taxon>
        <taxon>Diplomonadida</taxon>
        <taxon>Hexamitidae</taxon>
        <taxon>Hexamitinae</taxon>
        <taxon>Spironucleus</taxon>
    </lineage>
</organism>
<dbReference type="EMBL" id="KI546166">
    <property type="protein sequence ID" value="EST42229.1"/>
    <property type="molecule type" value="Genomic_DNA"/>
</dbReference>
<keyword evidence="3" id="KW-1185">Reference proteome</keyword>
<dbReference type="Proteomes" id="UP000018208">
    <property type="component" value="Unassembled WGS sequence"/>
</dbReference>
<evidence type="ECO:0000313" key="1">
    <source>
        <dbReference type="EMBL" id="EST42229.1"/>
    </source>
</evidence>
<evidence type="ECO:0000313" key="3">
    <source>
        <dbReference type="Proteomes" id="UP000018208"/>
    </source>
</evidence>
<name>V6LNC7_9EUKA</name>
<sequence length="170" mass="20386">MDELVLSIILDQTKQFLDLPDYLYVVNQYLQKFNLKLKSTSNFIQPSDKRFQLQQQTKKQALELINQEELPFIPPPDIKKQFLSFLVEYKNEFYQMETLIQSLEQRNAFNFYQTQLQLVKDIYLQANIAFQRGLLLEEQVEKYQKFVEDHFSELEISIISTNKTIFKIVK</sequence>